<name>A0A6I8QNS2_XENTR</name>
<dbReference type="InterPro" id="IPR001314">
    <property type="entry name" value="Peptidase_S1A"/>
</dbReference>
<proteinExistence type="predicted"/>
<dbReference type="Pfam" id="PF00089">
    <property type="entry name" value="Trypsin"/>
    <property type="match status" value="1"/>
</dbReference>
<evidence type="ECO:0000259" key="6">
    <source>
        <dbReference type="PROSITE" id="PS50240"/>
    </source>
</evidence>
<sequence>MTSKSCSQGCKIPLPFFYPSAEKLLFQHQTLVKFSNRHFFPNYESLFFALATQTEVKHLAMQLLVLLTVVLCSCPFSGASRIVGGREARAHSRPYIASLQIRGFHFCGGALINEKWVLTAAHCMEDTPVDSVRVVLGAHNLQRPDSLVQEFRVQESVQNPEYNPTTFQNDIHLLKLNDSAVITSGVRTIRLPVPNSDVAPRSNCSVAGWGDINDFGTSPRALMQTNADIISRQACNRSWGGAITNTMLCAATPGVLAKGFCSGDSGGPLVCRNRLEGAVSFSGRFCGNAMFPDVYTRVSSYLPWIETVIRQN</sequence>
<dbReference type="GO" id="GO:0004252">
    <property type="term" value="F:serine-type endopeptidase activity"/>
    <property type="evidence" value="ECO:0000318"/>
    <property type="project" value="GO_Central"/>
</dbReference>
<dbReference type="PROSITE" id="PS50240">
    <property type="entry name" value="TRYPSIN_DOM"/>
    <property type="match status" value="1"/>
</dbReference>
<keyword evidence="8" id="KW-1185">Reference proteome</keyword>
<dbReference type="OMA" id="VCNSSWR"/>
<dbReference type="FunFam" id="2.40.10.10:FF:000120">
    <property type="entry name" value="Putative serine protease"/>
    <property type="match status" value="1"/>
</dbReference>
<protein>
    <submittedName>
        <fullName evidence="9">Complement factor D</fullName>
    </submittedName>
    <submittedName>
        <fullName evidence="7">Proteinase 3</fullName>
    </submittedName>
</protein>
<keyword evidence="2" id="KW-0732">Signal</keyword>
<dbReference type="SMART" id="SM00020">
    <property type="entry name" value="Tryp_SPc"/>
    <property type="match status" value="1"/>
</dbReference>
<dbReference type="AGR" id="Xenbase:XB-GENE-17346927"/>
<dbReference type="PRINTS" id="PR00722">
    <property type="entry name" value="CHYMOTRYPSIN"/>
</dbReference>
<dbReference type="Bgee" id="ENSXETG00000038551">
    <property type="expression patterns" value="Expressed in liver and 1 other cell type or tissue"/>
</dbReference>
<evidence type="ECO:0000256" key="2">
    <source>
        <dbReference type="ARBA" id="ARBA00022729"/>
    </source>
</evidence>
<dbReference type="PANTHER" id="PTHR24271">
    <property type="entry name" value="KALLIKREIN-RELATED"/>
    <property type="match status" value="1"/>
</dbReference>
<evidence type="ECO:0000256" key="3">
    <source>
        <dbReference type="ARBA" id="ARBA00022801"/>
    </source>
</evidence>
<feature type="domain" description="Peptidase S1" evidence="6">
    <location>
        <begin position="82"/>
        <end position="310"/>
    </location>
</feature>
<dbReference type="InterPro" id="IPR018114">
    <property type="entry name" value="TRYPSIN_HIS"/>
</dbReference>
<dbReference type="InterPro" id="IPR043504">
    <property type="entry name" value="Peptidase_S1_PA_chymotrypsin"/>
</dbReference>
<keyword evidence="3" id="KW-0378">Hydrolase</keyword>
<dbReference type="GeneID" id="496767"/>
<keyword evidence="5" id="KW-1015">Disulfide bond</keyword>
<reference evidence="7" key="2">
    <citation type="submission" date="2020-05" db="UniProtKB">
        <authorList>
            <consortium name="Ensembl"/>
        </authorList>
    </citation>
    <scope>IDENTIFICATION</scope>
</reference>
<dbReference type="AlphaFoldDB" id="A0A6I8QNS2"/>
<dbReference type="KEGG" id="xtr:496767"/>
<organism evidence="7">
    <name type="scientific">Xenopus tropicalis</name>
    <name type="common">Western clawed frog</name>
    <name type="synonym">Silurana tropicalis</name>
    <dbReference type="NCBI Taxonomy" id="8364"/>
    <lineage>
        <taxon>Eukaryota</taxon>
        <taxon>Metazoa</taxon>
        <taxon>Chordata</taxon>
        <taxon>Craniata</taxon>
        <taxon>Vertebrata</taxon>
        <taxon>Euteleostomi</taxon>
        <taxon>Amphibia</taxon>
        <taxon>Batrachia</taxon>
        <taxon>Anura</taxon>
        <taxon>Pipoidea</taxon>
        <taxon>Pipidae</taxon>
        <taxon>Xenopodinae</taxon>
        <taxon>Xenopus</taxon>
        <taxon>Silurana</taxon>
    </lineage>
</organism>
<evidence type="ECO:0000256" key="1">
    <source>
        <dbReference type="ARBA" id="ARBA00022670"/>
    </source>
</evidence>
<dbReference type="Gene3D" id="2.40.10.10">
    <property type="entry name" value="Trypsin-like serine proteases"/>
    <property type="match status" value="2"/>
</dbReference>
<evidence type="ECO:0000256" key="4">
    <source>
        <dbReference type="ARBA" id="ARBA00022825"/>
    </source>
</evidence>
<dbReference type="Xenbase" id="XB-GENE-17346927">
    <property type="gene designation" value="prss57"/>
</dbReference>
<dbReference type="GeneTree" id="ENSGT00940000155208"/>
<dbReference type="InterPro" id="IPR001254">
    <property type="entry name" value="Trypsin_dom"/>
</dbReference>
<dbReference type="GO" id="GO:0051604">
    <property type="term" value="P:protein maturation"/>
    <property type="evidence" value="ECO:0000318"/>
    <property type="project" value="GO_Central"/>
</dbReference>
<dbReference type="InterPro" id="IPR009003">
    <property type="entry name" value="Peptidase_S1_PA"/>
</dbReference>
<evidence type="ECO:0000313" key="9">
    <source>
        <dbReference type="RefSeq" id="XP_002940708.1"/>
    </source>
</evidence>
<evidence type="ECO:0000313" key="8">
    <source>
        <dbReference type="Proteomes" id="UP000008143"/>
    </source>
</evidence>
<dbReference type="Proteomes" id="UP000008143">
    <property type="component" value="Chromosome 1"/>
</dbReference>
<dbReference type="CTD" id="496767"/>
<dbReference type="RefSeq" id="XP_002940708.1">
    <property type="nucleotide sequence ID" value="XM_002940662.3"/>
</dbReference>
<keyword evidence="1" id="KW-0645">Protease</keyword>
<gene>
    <name evidence="10" type="primary">prss57</name>
    <name evidence="9" type="synonym">LOC496767</name>
    <name evidence="7" type="synonym">prtn3-like.2</name>
</gene>
<dbReference type="Reactome" id="R-XTR-6798695">
    <property type="pathway name" value="Neutrophil degranulation"/>
</dbReference>
<keyword evidence="4" id="KW-0720">Serine protease</keyword>
<dbReference type="OrthoDB" id="8440449at2759"/>
<accession>A0A6I8QNS2</accession>
<evidence type="ECO:0000313" key="10">
    <source>
        <dbReference type="Xenbase" id="XB-GENE-17346927"/>
    </source>
</evidence>
<dbReference type="GO" id="GO:0006508">
    <property type="term" value="P:proteolysis"/>
    <property type="evidence" value="ECO:0007669"/>
    <property type="project" value="UniProtKB-KW"/>
</dbReference>
<evidence type="ECO:0000313" key="7">
    <source>
        <dbReference type="Ensembl" id="ENSXETP00000070937"/>
    </source>
</evidence>
<reference evidence="9" key="3">
    <citation type="submission" date="2025-04" db="UniProtKB">
        <authorList>
            <consortium name="RefSeq"/>
        </authorList>
    </citation>
    <scope>IDENTIFICATION</scope>
    <source>
        <strain evidence="9">Nigerian</strain>
        <tissue evidence="9">Liver and blood</tissue>
    </source>
</reference>
<dbReference type="PANTHER" id="PTHR24271:SF95">
    <property type="entry name" value="COMPLEMENT FACTOR D"/>
    <property type="match status" value="1"/>
</dbReference>
<dbReference type="SUPFAM" id="SSF50494">
    <property type="entry name" value="Trypsin-like serine proteases"/>
    <property type="match status" value="1"/>
</dbReference>
<evidence type="ECO:0000256" key="5">
    <source>
        <dbReference type="ARBA" id="ARBA00023157"/>
    </source>
</evidence>
<dbReference type="GO" id="GO:0005615">
    <property type="term" value="C:extracellular space"/>
    <property type="evidence" value="ECO:0000318"/>
    <property type="project" value="GO_Central"/>
</dbReference>
<dbReference type="Ensembl" id="ENSXETT00000081945">
    <property type="protein sequence ID" value="ENSXETP00000070937"/>
    <property type="gene ID" value="ENSXETG00000038551"/>
</dbReference>
<dbReference type="PROSITE" id="PS00134">
    <property type="entry name" value="TRYPSIN_HIS"/>
    <property type="match status" value="1"/>
</dbReference>
<reference evidence="7" key="1">
    <citation type="journal article" date="2010" name="Science">
        <title>The genome of the Western clawed frog Xenopus tropicalis.</title>
        <authorList>
            <person name="Hellsten U."/>
            <person name="Harland R.M."/>
            <person name="Gilchrist M.J."/>
            <person name="Hendrix D."/>
            <person name="Jurka J."/>
            <person name="Kapitonov V."/>
            <person name="Ovcharenko I."/>
            <person name="Putnam N.H."/>
            <person name="Shu S."/>
            <person name="Taher L."/>
            <person name="Blitz I.L."/>
            <person name="Blumberg B."/>
            <person name="Dichmann D.S."/>
            <person name="Dubchak I."/>
            <person name="Amaya E."/>
            <person name="Detter J.C."/>
            <person name="Fletcher R."/>
            <person name="Gerhard D.S."/>
            <person name="Goodstein D."/>
            <person name="Graves T."/>
            <person name="Grigoriev I.V."/>
            <person name="Grimwood J."/>
            <person name="Kawashima T."/>
            <person name="Lindquist E."/>
            <person name="Lucas S.M."/>
            <person name="Mead P.E."/>
            <person name="Mitros T."/>
            <person name="Ogino H."/>
            <person name="Ohta Y."/>
            <person name="Poliakov A.V."/>
            <person name="Pollet N."/>
            <person name="Robert J."/>
            <person name="Salamov A."/>
            <person name="Sater A.K."/>
            <person name="Schmutz J."/>
            <person name="Terry A."/>
            <person name="Vize P.D."/>
            <person name="Warren W.C."/>
            <person name="Wells D."/>
            <person name="Wills A."/>
            <person name="Wilson R.K."/>
            <person name="Zimmerman L.B."/>
            <person name="Zorn A.M."/>
            <person name="Grainger R."/>
            <person name="Grammer T."/>
            <person name="Khokha M.K."/>
            <person name="Richardson P.M."/>
            <person name="Rokhsar D.S."/>
        </authorList>
    </citation>
    <scope>NUCLEOTIDE SEQUENCE [LARGE SCALE GENOMIC DNA]</scope>
    <source>
        <strain evidence="7">Nigerian</strain>
    </source>
</reference>
<dbReference type="CDD" id="cd00190">
    <property type="entry name" value="Tryp_SPc"/>
    <property type="match status" value="1"/>
</dbReference>